<dbReference type="Gene3D" id="3.40.630.30">
    <property type="match status" value="1"/>
</dbReference>
<gene>
    <name evidence="2" type="ORF">I302_01887</name>
    <name evidence="3" type="ORF">I302_103189</name>
</gene>
<accession>A0A1B9G7R2</accession>
<reference evidence="2" key="1">
    <citation type="submission" date="2013-07" db="EMBL/GenBank/DDBJ databases">
        <title>The Genome Sequence of Cryptococcus bestiolae CBS10118.</title>
        <authorList>
            <consortium name="The Broad Institute Genome Sequencing Platform"/>
            <person name="Cuomo C."/>
            <person name="Litvintseva A."/>
            <person name="Chen Y."/>
            <person name="Heitman J."/>
            <person name="Sun S."/>
            <person name="Springer D."/>
            <person name="Dromer F."/>
            <person name="Young S.K."/>
            <person name="Zeng Q."/>
            <person name="Gargeya S."/>
            <person name="Fitzgerald M."/>
            <person name="Abouelleil A."/>
            <person name="Alvarado L."/>
            <person name="Berlin A.M."/>
            <person name="Chapman S.B."/>
            <person name="Dewar J."/>
            <person name="Goldberg J."/>
            <person name="Griggs A."/>
            <person name="Gujja S."/>
            <person name="Hansen M."/>
            <person name="Howarth C."/>
            <person name="Imamovic A."/>
            <person name="Larimer J."/>
            <person name="McCowan C."/>
            <person name="Murphy C."/>
            <person name="Pearson M."/>
            <person name="Priest M."/>
            <person name="Roberts A."/>
            <person name="Saif S."/>
            <person name="Shea T."/>
            <person name="Sykes S."/>
            <person name="Wortman J."/>
            <person name="Nusbaum C."/>
            <person name="Birren B."/>
        </authorList>
    </citation>
    <scope>NUCLEOTIDE SEQUENCE [LARGE SCALE GENOMIC DNA]</scope>
    <source>
        <strain evidence="2">CBS 10118</strain>
    </source>
</reference>
<dbReference type="EMBL" id="KI894019">
    <property type="protein sequence ID" value="OCF27052.1"/>
    <property type="molecule type" value="Genomic_DNA"/>
</dbReference>
<dbReference type="InterPro" id="IPR000182">
    <property type="entry name" value="GNAT_dom"/>
</dbReference>
<dbReference type="Proteomes" id="UP000092730">
    <property type="component" value="Chromosome 2"/>
</dbReference>
<dbReference type="EMBL" id="CP144542">
    <property type="protein sequence ID" value="WVW81198.1"/>
    <property type="molecule type" value="Genomic_DNA"/>
</dbReference>
<dbReference type="KEGG" id="kbi:30206286"/>
<dbReference type="InterPro" id="IPR016181">
    <property type="entry name" value="Acyl_CoA_acyltransferase"/>
</dbReference>
<evidence type="ECO:0000313" key="3">
    <source>
        <dbReference type="EMBL" id="WVW81198.1"/>
    </source>
</evidence>
<name>A0A1B9G7R2_9TREE</name>
<protein>
    <recommendedName>
        <fullName evidence="1">N-acetyltransferase domain-containing protein</fullName>
    </recommendedName>
</protein>
<evidence type="ECO:0000259" key="1">
    <source>
        <dbReference type="PROSITE" id="PS51186"/>
    </source>
</evidence>
<dbReference type="RefSeq" id="XP_019048122.1">
    <property type="nucleotide sequence ID" value="XM_019188560.1"/>
</dbReference>
<proteinExistence type="predicted"/>
<feature type="domain" description="N-acetyltransferase" evidence="1">
    <location>
        <begin position="62"/>
        <end position="210"/>
    </location>
</feature>
<dbReference type="SUPFAM" id="SSF55729">
    <property type="entry name" value="Acyl-CoA N-acyltransferases (Nat)"/>
    <property type="match status" value="1"/>
</dbReference>
<dbReference type="GeneID" id="30206286"/>
<dbReference type="VEuPathDB" id="FungiDB:I302_01887"/>
<dbReference type="OrthoDB" id="630895at2759"/>
<dbReference type="AlphaFoldDB" id="A0A1B9G7R2"/>
<evidence type="ECO:0000313" key="2">
    <source>
        <dbReference type="EMBL" id="OCF27052.1"/>
    </source>
</evidence>
<sequence>MSDRPSSSTPVQQGPDGPYMQIPGYDLRLTTWKESDVDDAVELFNHPDVGKWACLRPFPYNPSHYDFIQSLLPQHQSLALSFLDPTPPPLSVLEGCPMYPLSALRDETGRVVGSCNIGPSQKETGSWEIAYDLHPSLQGRGIARAMVGVVLGFARWMGVRRVVAFCETTNIPSASLLKKLGFIYIGDRTQQYPEDKGGDIRVIHGYELVL</sequence>
<evidence type="ECO:0000313" key="4">
    <source>
        <dbReference type="Proteomes" id="UP000092730"/>
    </source>
</evidence>
<dbReference type="PANTHER" id="PTHR43792:SF16">
    <property type="entry name" value="N-ACETYLTRANSFERASE DOMAIN-CONTAINING PROTEIN"/>
    <property type="match status" value="1"/>
</dbReference>
<dbReference type="CDD" id="cd04301">
    <property type="entry name" value="NAT_SF"/>
    <property type="match status" value="1"/>
</dbReference>
<reference evidence="3" key="4">
    <citation type="submission" date="2024-02" db="EMBL/GenBank/DDBJ databases">
        <title>Comparative genomics of Cryptococcus and Kwoniella reveals pathogenesis evolution and contrasting modes of karyotype evolution via chromosome fusion or intercentromeric recombination.</title>
        <authorList>
            <person name="Coelho M.A."/>
            <person name="David-Palma M."/>
            <person name="Shea T."/>
            <person name="Bowers K."/>
            <person name="McGinley-Smith S."/>
            <person name="Mohammad A.W."/>
            <person name="Gnirke A."/>
            <person name="Yurkov A.M."/>
            <person name="Nowrousian M."/>
            <person name="Sun S."/>
            <person name="Cuomo C.A."/>
            <person name="Heitman J."/>
        </authorList>
    </citation>
    <scope>NUCLEOTIDE SEQUENCE</scope>
    <source>
        <strain evidence="3">CBS 10118</strain>
    </source>
</reference>
<dbReference type="GO" id="GO:0016747">
    <property type="term" value="F:acyltransferase activity, transferring groups other than amino-acyl groups"/>
    <property type="evidence" value="ECO:0007669"/>
    <property type="project" value="InterPro"/>
</dbReference>
<dbReference type="Pfam" id="PF13302">
    <property type="entry name" value="Acetyltransf_3"/>
    <property type="match status" value="1"/>
</dbReference>
<keyword evidence="4" id="KW-1185">Reference proteome</keyword>
<reference evidence="2" key="3">
    <citation type="submission" date="2014-01" db="EMBL/GenBank/DDBJ databases">
        <title>Evolution of pathogenesis and genome organization in the Tremellales.</title>
        <authorList>
            <person name="Cuomo C."/>
            <person name="Litvintseva A."/>
            <person name="Heitman J."/>
            <person name="Chen Y."/>
            <person name="Sun S."/>
            <person name="Springer D."/>
            <person name="Dromer F."/>
            <person name="Young S."/>
            <person name="Zeng Q."/>
            <person name="Chapman S."/>
            <person name="Gujja S."/>
            <person name="Saif S."/>
            <person name="Birren B."/>
        </authorList>
    </citation>
    <scope>NUCLEOTIDE SEQUENCE</scope>
    <source>
        <strain evidence="2">CBS 10118</strain>
    </source>
</reference>
<dbReference type="STRING" id="1296100.A0A1B9G7R2"/>
<dbReference type="InterPro" id="IPR051531">
    <property type="entry name" value="N-acetyltransferase"/>
</dbReference>
<dbReference type="PANTHER" id="PTHR43792">
    <property type="entry name" value="GNAT FAMILY, PUTATIVE (AFU_ORTHOLOGUE AFUA_3G00765)-RELATED-RELATED"/>
    <property type="match status" value="1"/>
</dbReference>
<reference evidence="3" key="2">
    <citation type="submission" date="2013-07" db="EMBL/GenBank/DDBJ databases">
        <authorList>
            <consortium name="The Broad Institute Genome Sequencing Platform"/>
            <person name="Cuomo C."/>
            <person name="Litvintseva A."/>
            <person name="Chen Y."/>
            <person name="Heitman J."/>
            <person name="Sun S."/>
            <person name="Springer D."/>
            <person name="Dromer F."/>
            <person name="Young S.K."/>
            <person name="Zeng Q."/>
            <person name="Gargeya S."/>
            <person name="Fitzgerald M."/>
            <person name="Abouelleil A."/>
            <person name="Alvarado L."/>
            <person name="Berlin A.M."/>
            <person name="Chapman S.B."/>
            <person name="Dewar J."/>
            <person name="Goldberg J."/>
            <person name="Griggs A."/>
            <person name="Gujja S."/>
            <person name="Hansen M."/>
            <person name="Howarth C."/>
            <person name="Imamovic A."/>
            <person name="Larimer J."/>
            <person name="McCowan C."/>
            <person name="Murphy C."/>
            <person name="Pearson M."/>
            <person name="Priest M."/>
            <person name="Roberts A."/>
            <person name="Saif S."/>
            <person name="Shea T."/>
            <person name="Sykes S."/>
            <person name="Wortman J."/>
            <person name="Nusbaum C."/>
            <person name="Birren B."/>
        </authorList>
    </citation>
    <scope>NUCLEOTIDE SEQUENCE</scope>
    <source>
        <strain evidence="3">CBS 10118</strain>
    </source>
</reference>
<dbReference type="PROSITE" id="PS51186">
    <property type="entry name" value="GNAT"/>
    <property type="match status" value="1"/>
</dbReference>
<organism evidence="2">
    <name type="scientific">Kwoniella bestiolae CBS 10118</name>
    <dbReference type="NCBI Taxonomy" id="1296100"/>
    <lineage>
        <taxon>Eukaryota</taxon>
        <taxon>Fungi</taxon>
        <taxon>Dikarya</taxon>
        <taxon>Basidiomycota</taxon>
        <taxon>Agaricomycotina</taxon>
        <taxon>Tremellomycetes</taxon>
        <taxon>Tremellales</taxon>
        <taxon>Cryptococcaceae</taxon>
        <taxon>Kwoniella</taxon>
    </lineage>
</organism>